<keyword evidence="4 5" id="KW-0413">Isomerase</keyword>
<evidence type="ECO:0000256" key="6">
    <source>
        <dbReference type="SAM" id="MobiDB-lite"/>
    </source>
</evidence>
<feature type="compositionally biased region" description="Basic and acidic residues" evidence="6">
    <location>
        <begin position="86"/>
        <end position="110"/>
    </location>
</feature>
<dbReference type="SUPFAM" id="SSF54534">
    <property type="entry name" value="FKBP-like"/>
    <property type="match status" value="1"/>
</dbReference>
<proteinExistence type="predicted"/>
<evidence type="ECO:0000256" key="3">
    <source>
        <dbReference type="ARBA" id="ARBA00023110"/>
    </source>
</evidence>
<gene>
    <name evidence="8" type="ORF">PSNMU_V1.4_AUG-EV-PASAV3_0053490</name>
</gene>
<evidence type="ECO:0000256" key="1">
    <source>
        <dbReference type="ARBA" id="ARBA00000971"/>
    </source>
</evidence>
<evidence type="ECO:0000313" key="8">
    <source>
        <dbReference type="EMBL" id="VEU38528.1"/>
    </source>
</evidence>
<keyword evidence="3 5" id="KW-0697">Rotamase</keyword>
<accession>A0A448Z948</accession>
<feature type="domain" description="PPIase FKBP-type" evidence="7">
    <location>
        <begin position="155"/>
        <end position="238"/>
    </location>
</feature>
<dbReference type="AlphaFoldDB" id="A0A448Z948"/>
<dbReference type="InterPro" id="IPR001179">
    <property type="entry name" value="PPIase_FKBP_dom"/>
</dbReference>
<dbReference type="PANTHER" id="PTHR43811:SF19">
    <property type="entry name" value="39 KDA FK506-BINDING NUCLEAR PROTEIN"/>
    <property type="match status" value="1"/>
</dbReference>
<organism evidence="8 9">
    <name type="scientific">Pseudo-nitzschia multistriata</name>
    <dbReference type="NCBI Taxonomy" id="183589"/>
    <lineage>
        <taxon>Eukaryota</taxon>
        <taxon>Sar</taxon>
        <taxon>Stramenopiles</taxon>
        <taxon>Ochrophyta</taxon>
        <taxon>Bacillariophyta</taxon>
        <taxon>Bacillariophyceae</taxon>
        <taxon>Bacillariophycidae</taxon>
        <taxon>Bacillariales</taxon>
        <taxon>Bacillariaceae</taxon>
        <taxon>Pseudo-nitzschia</taxon>
    </lineage>
</organism>
<dbReference type="Proteomes" id="UP000291116">
    <property type="component" value="Unassembled WGS sequence"/>
</dbReference>
<dbReference type="EC" id="5.2.1.8" evidence="2 5"/>
<dbReference type="OrthoDB" id="77911at2759"/>
<dbReference type="Pfam" id="PF00254">
    <property type="entry name" value="FKBP_C"/>
    <property type="match status" value="1"/>
</dbReference>
<name>A0A448Z948_9STRA</name>
<evidence type="ECO:0000259" key="7">
    <source>
        <dbReference type="PROSITE" id="PS50059"/>
    </source>
</evidence>
<dbReference type="EMBL" id="CAACVS010000172">
    <property type="protein sequence ID" value="VEU38528.1"/>
    <property type="molecule type" value="Genomic_DNA"/>
</dbReference>
<feature type="compositionally biased region" description="Basic and acidic residues" evidence="6">
    <location>
        <begin position="59"/>
        <end position="73"/>
    </location>
</feature>
<evidence type="ECO:0000256" key="4">
    <source>
        <dbReference type="ARBA" id="ARBA00023235"/>
    </source>
</evidence>
<sequence>MGRRRKRLQSEDYDDSLERSFSAKRSKPENDDSGKGGASKQDVGASPAKSGETQNHNDSNSKKNDKDSIERLREKKRLKKQRQKEKKLAAQKEQEKLKILQEKQNKEREKRKQKQKKLKELEKKVSSDTNTFIKTSMGVRYMDVVVGTGPLLVDRKKIVCQYVLRAKNKYGKVLDSGERFAFKFGKGEVIPGWEIGLKGMKQGGKRHIIVPPNAGYGFKDIGGGKGAMLYFEVTLVKC</sequence>
<evidence type="ECO:0000256" key="2">
    <source>
        <dbReference type="ARBA" id="ARBA00013194"/>
    </source>
</evidence>
<dbReference type="PROSITE" id="PS50059">
    <property type="entry name" value="FKBP_PPIASE"/>
    <property type="match status" value="1"/>
</dbReference>
<evidence type="ECO:0000313" key="9">
    <source>
        <dbReference type="Proteomes" id="UP000291116"/>
    </source>
</evidence>
<dbReference type="GO" id="GO:0003755">
    <property type="term" value="F:peptidyl-prolyl cis-trans isomerase activity"/>
    <property type="evidence" value="ECO:0007669"/>
    <property type="project" value="UniProtKB-KW"/>
</dbReference>
<dbReference type="Gene3D" id="3.10.50.40">
    <property type="match status" value="1"/>
</dbReference>
<comment type="catalytic activity">
    <reaction evidence="1 5">
        <text>[protein]-peptidylproline (omega=180) = [protein]-peptidylproline (omega=0)</text>
        <dbReference type="Rhea" id="RHEA:16237"/>
        <dbReference type="Rhea" id="RHEA-COMP:10747"/>
        <dbReference type="Rhea" id="RHEA-COMP:10748"/>
        <dbReference type="ChEBI" id="CHEBI:83833"/>
        <dbReference type="ChEBI" id="CHEBI:83834"/>
        <dbReference type="EC" id="5.2.1.8"/>
    </reaction>
</comment>
<feature type="region of interest" description="Disordered" evidence="6">
    <location>
        <begin position="1"/>
        <end position="124"/>
    </location>
</feature>
<keyword evidence="9" id="KW-1185">Reference proteome</keyword>
<dbReference type="PANTHER" id="PTHR43811">
    <property type="entry name" value="FKBP-TYPE PEPTIDYL-PROLYL CIS-TRANS ISOMERASE FKPA"/>
    <property type="match status" value="1"/>
</dbReference>
<dbReference type="InterPro" id="IPR046357">
    <property type="entry name" value="PPIase_dom_sf"/>
</dbReference>
<protein>
    <recommendedName>
        <fullName evidence="2 5">peptidylprolyl isomerase</fullName>
        <ecNumber evidence="2 5">5.2.1.8</ecNumber>
    </recommendedName>
</protein>
<evidence type="ECO:0000256" key="5">
    <source>
        <dbReference type="PROSITE-ProRule" id="PRU00277"/>
    </source>
</evidence>
<feature type="compositionally biased region" description="Basic residues" evidence="6">
    <location>
        <begin position="74"/>
        <end position="85"/>
    </location>
</feature>
<reference evidence="8 9" key="1">
    <citation type="submission" date="2019-01" db="EMBL/GenBank/DDBJ databases">
        <authorList>
            <person name="Ferrante I. M."/>
        </authorList>
    </citation>
    <scope>NUCLEOTIDE SEQUENCE [LARGE SCALE GENOMIC DNA]</scope>
    <source>
        <strain evidence="8 9">B856</strain>
    </source>
</reference>